<dbReference type="InterPro" id="IPR006680">
    <property type="entry name" value="Amidohydro-rel"/>
</dbReference>
<dbReference type="SUPFAM" id="SSF51338">
    <property type="entry name" value="Composite domain of metallo-dependent hydrolases"/>
    <property type="match status" value="1"/>
</dbReference>
<gene>
    <name evidence="3" type="ORF">LY60_03027</name>
</gene>
<dbReference type="PANTHER" id="PTHR43794:SF11">
    <property type="entry name" value="AMIDOHYDROLASE-RELATED DOMAIN-CONTAINING PROTEIN"/>
    <property type="match status" value="1"/>
</dbReference>
<dbReference type="InterPro" id="IPR032466">
    <property type="entry name" value="Metal_Hydrolase"/>
</dbReference>
<dbReference type="SUPFAM" id="SSF51556">
    <property type="entry name" value="Metallo-dependent hydrolases"/>
    <property type="match status" value="1"/>
</dbReference>
<comment type="caution">
    <text evidence="3">The sequence shown here is derived from an EMBL/GenBank/DDBJ whole genome shotgun (WGS) entry which is preliminary data.</text>
</comment>
<accession>A0A562J5M7</accession>
<name>A0A562J5M7_9FIRM</name>
<evidence type="ECO:0000259" key="2">
    <source>
        <dbReference type="Pfam" id="PF01979"/>
    </source>
</evidence>
<reference evidence="3 4" key="1">
    <citation type="submission" date="2019-07" db="EMBL/GenBank/DDBJ databases">
        <title>Genomic Encyclopedia of Type Strains, Phase I: the one thousand microbial genomes (KMG-I) project.</title>
        <authorList>
            <person name="Kyrpides N."/>
        </authorList>
    </citation>
    <scope>NUCLEOTIDE SEQUENCE [LARGE SCALE GENOMIC DNA]</scope>
    <source>
        <strain evidence="3 4">DSM 13558</strain>
    </source>
</reference>
<dbReference type="Pfam" id="PF01979">
    <property type="entry name" value="Amidohydro_1"/>
    <property type="match status" value="1"/>
</dbReference>
<organism evidence="3 4">
    <name type="scientific">Sedimentibacter saalensis</name>
    <dbReference type="NCBI Taxonomy" id="130788"/>
    <lineage>
        <taxon>Bacteria</taxon>
        <taxon>Bacillati</taxon>
        <taxon>Bacillota</taxon>
        <taxon>Tissierellia</taxon>
        <taxon>Sedimentibacter</taxon>
    </lineage>
</organism>
<dbReference type="AlphaFoldDB" id="A0A562J5M7"/>
<keyword evidence="4" id="KW-1185">Reference proteome</keyword>
<dbReference type="InterPro" id="IPR011059">
    <property type="entry name" value="Metal-dep_hydrolase_composite"/>
</dbReference>
<feature type="domain" description="Amidohydrolase-related" evidence="2">
    <location>
        <begin position="57"/>
        <end position="420"/>
    </location>
</feature>
<protein>
    <submittedName>
        <fullName evidence="3">5-methylthioadenosine/S-adenosylhomocysteine deaminase</fullName>
    </submittedName>
</protein>
<dbReference type="InterPro" id="IPR050287">
    <property type="entry name" value="MTA/SAH_deaminase"/>
</dbReference>
<dbReference type="Gene3D" id="3.20.20.140">
    <property type="entry name" value="Metal-dependent hydrolases"/>
    <property type="match status" value="1"/>
</dbReference>
<dbReference type="Gene3D" id="2.30.40.10">
    <property type="entry name" value="Urease, subunit C, domain 1"/>
    <property type="match status" value="1"/>
</dbReference>
<dbReference type="PANTHER" id="PTHR43794">
    <property type="entry name" value="AMINOHYDROLASE SSNA-RELATED"/>
    <property type="match status" value="1"/>
</dbReference>
<dbReference type="GO" id="GO:0016810">
    <property type="term" value="F:hydrolase activity, acting on carbon-nitrogen (but not peptide) bonds"/>
    <property type="evidence" value="ECO:0007669"/>
    <property type="project" value="InterPro"/>
</dbReference>
<evidence type="ECO:0000313" key="4">
    <source>
        <dbReference type="Proteomes" id="UP000315343"/>
    </source>
</evidence>
<keyword evidence="1" id="KW-0378">Hydrolase</keyword>
<dbReference type="Proteomes" id="UP000315343">
    <property type="component" value="Unassembled WGS sequence"/>
</dbReference>
<sequence>MIVKAPHFYTMKGEGVGYKTDVAMIVDGGKIIDFIDSNKVNTEYSAEEVLDLKEHAIFPGFIDGHMHTACNVMRGLAQDTNNWMMFGLQPFDNVVTNVERDAGSEVAIIEAVKAGTTTIGDYEFEMNNVCKFIDKVGARGNITQNIRAATRRVYKTGELYEFDDEQGEKALKKNMELYDKWHNKSDGRIKILFGPQGADFVSPEMLLKIQKIVKEKNTKIHMHVQQGDRETYQIVKRYGKRPTEFLNDLGYLDSSLIAVHLTDCNDDETRIIAKSGASMIVNPASIGIIDGIVCPSVVFQESGGKVALGSDQASGNNCHNIIHEMKNVCVFNKIKYGNPEIMPAWRALRMATIEGAQAVGLGESVGSLEVGKQADFIAIDLNFPSMQPIYTYPMRNIVPNLVYSARGWEVDLSVVNGKIIMQNQKLINVNEDEVLSKIKKYPDGIGKRASKEFFEINGTNSKFMKEGKL</sequence>
<dbReference type="EMBL" id="VLKH01000010">
    <property type="protein sequence ID" value="TWH78185.1"/>
    <property type="molecule type" value="Genomic_DNA"/>
</dbReference>
<evidence type="ECO:0000256" key="1">
    <source>
        <dbReference type="ARBA" id="ARBA00022801"/>
    </source>
</evidence>
<evidence type="ECO:0000313" key="3">
    <source>
        <dbReference type="EMBL" id="TWH78185.1"/>
    </source>
</evidence>
<proteinExistence type="predicted"/>